<evidence type="ECO:0000313" key="2">
    <source>
        <dbReference type="Proteomes" id="UP000827892"/>
    </source>
</evidence>
<organism evidence="1 2">
    <name type="scientific">Caenorhabditis briggsae</name>
    <dbReference type="NCBI Taxonomy" id="6238"/>
    <lineage>
        <taxon>Eukaryota</taxon>
        <taxon>Metazoa</taxon>
        <taxon>Ecdysozoa</taxon>
        <taxon>Nematoda</taxon>
        <taxon>Chromadorea</taxon>
        <taxon>Rhabditida</taxon>
        <taxon>Rhabditina</taxon>
        <taxon>Rhabditomorpha</taxon>
        <taxon>Rhabditoidea</taxon>
        <taxon>Rhabditidae</taxon>
        <taxon>Peloderinae</taxon>
        <taxon>Caenorhabditis</taxon>
    </lineage>
</organism>
<evidence type="ECO:0000313" key="1">
    <source>
        <dbReference type="EMBL" id="ULU05738.1"/>
    </source>
</evidence>
<dbReference type="AlphaFoldDB" id="A0AAE9DJ97"/>
<gene>
    <name evidence="1" type="ORF">L3Y34_017993</name>
</gene>
<name>A0AAE9DJ97_CAEBR</name>
<reference evidence="1 2" key="1">
    <citation type="submission" date="2022-05" db="EMBL/GenBank/DDBJ databases">
        <title>Chromosome-level reference genomes for two strains of Caenorhabditis briggsae: an improved platform for comparative genomics.</title>
        <authorList>
            <person name="Stevens L."/>
            <person name="Andersen E.C."/>
        </authorList>
    </citation>
    <scope>NUCLEOTIDE SEQUENCE [LARGE SCALE GENOMIC DNA]</scope>
    <source>
        <strain evidence="1">QX1410_ONT</strain>
        <tissue evidence="1">Whole-organism</tissue>
    </source>
</reference>
<dbReference type="EMBL" id="CP090892">
    <property type="protein sequence ID" value="ULU05738.1"/>
    <property type="molecule type" value="Genomic_DNA"/>
</dbReference>
<accession>A0AAE9DJ97</accession>
<protein>
    <submittedName>
        <fullName evidence="1">Uncharacterized protein</fullName>
    </submittedName>
</protein>
<proteinExistence type="predicted"/>
<dbReference type="Proteomes" id="UP000827892">
    <property type="component" value="Chromosome II"/>
</dbReference>
<sequence>MNFFFKSWMRMKSHNNLEHYEVNLTNPEEFIAIGLRDIPYEMGPTVPEPVCCYTAVEGSFEITRKDGQTASICVFSNGMGFSAVMTTRLPFFKKVDTKKKKISIF</sequence>